<dbReference type="AlphaFoldDB" id="A0A8J7LKW7"/>
<evidence type="ECO:0000313" key="5">
    <source>
        <dbReference type="Proteomes" id="UP000640583"/>
    </source>
</evidence>
<dbReference type="InterPro" id="IPR023346">
    <property type="entry name" value="Lysozyme-like_dom_sf"/>
</dbReference>
<dbReference type="PANTHER" id="PTHR37423">
    <property type="entry name" value="SOLUBLE LYTIC MUREIN TRANSGLYCOSYLASE-RELATED"/>
    <property type="match status" value="1"/>
</dbReference>
<feature type="domain" description="Transglycosylase SLT" evidence="3">
    <location>
        <begin position="148"/>
        <end position="239"/>
    </location>
</feature>
<dbReference type="PANTHER" id="PTHR37423:SF2">
    <property type="entry name" value="MEMBRANE-BOUND LYTIC MUREIN TRANSGLYCOSYLASE C"/>
    <property type="match status" value="1"/>
</dbReference>
<evidence type="ECO:0000256" key="1">
    <source>
        <dbReference type="ARBA" id="ARBA00007734"/>
    </source>
</evidence>
<dbReference type="Pfam" id="PF01464">
    <property type="entry name" value="SLT"/>
    <property type="match status" value="1"/>
</dbReference>
<sequence length="286" mass="30323">MSCVGGCVYLLLLAQPCLSQGFPNSGDFSARWISVPESFEGRRRIDVQIDPEEQARALALPTGSNGSVVDETETVATVAPTDTAESLPFAWFWKEVSPALSDSAPNSLELAEQVLSNSTSEESSFPRMQNLQSIAEKYGGEILGATVGTKVSPALVLAVIGVESAGREDAVSSAGAGGLMQLMPATAERFGVTDRMDPVQNLRGGVAYLDWLMGEFNYDPIMVLAAYNAGENAVKRNNGVPEYAETRGYVPKVVAAWTIARGLCTTPPELATDGCVFYVNLAGNDG</sequence>
<dbReference type="SUPFAM" id="SSF53955">
    <property type="entry name" value="Lysozyme-like"/>
    <property type="match status" value="1"/>
</dbReference>
<gene>
    <name evidence="4" type="ORF">H1D41_07460</name>
</gene>
<dbReference type="InterPro" id="IPR008258">
    <property type="entry name" value="Transglycosylase_SLT_dom_1"/>
</dbReference>
<evidence type="ECO:0000256" key="2">
    <source>
        <dbReference type="ARBA" id="ARBA00009387"/>
    </source>
</evidence>
<evidence type="ECO:0000259" key="3">
    <source>
        <dbReference type="Pfam" id="PF01464"/>
    </source>
</evidence>
<name>A0A8J7LKW7_9RHOB</name>
<comment type="caution">
    <text evidence="4">The sequence shown here is derived from an EMBL/GenBank/DDBJ whole genome shotgun (WGS) entry which is preliminary data.</text>
</comment>
<keyword evidence="5" id="KW-1185">Reference proteome</keyword>
<dbReference type="CDD" id="cd00254">
    <property type="entry name" value="LT-like"/>
    <property type="match status" value="1"/>
</dbReference>
<proteinExistence type="inferred from homology"/>
<dbReference type="EMBL" id="JADCKQ010000004">
    <property type="protein sequence ID" value="MBI1493464.1"/>
    <property type="molecule type" value="Genomic_DNA"/>
</dbReference>
<dbReference type="Gene3D" id="1.10.530.10">
    <property type="match status" value="1"/>
</dbReference>
<evidence type="ECO:0000313" key="4">
    <source>
        <dbReference type="EMBL" id="MBI1493464.1"/>
    </source>
</evidence>
<accession>A0A8J7LKW7</accession>
<dbReference type="Proteomes" id="UP000640583">
    <property type="component" value="Unassembled WGS sequence"/>
</dbReference>
<organism evidence="4 5">
    <name type="scientific">Halocynthiibacter styelae</name>
    <dbReference type="NCBI Taxonomy" id="2761955"/>
    <lineage>
        <taxon>Bacteria</taxon>
        <taxon>Pseudomonadati</taxon>
        <taxon>Pseudomonadota</taxon>
        <taxon>Alphaproteobacteria</taxon>
        <taxon>Rhodobacterales</taxon>
        <taxon>Paracoccaceae</taxon>
        <taxon>Halocynthiibacter</taxon>
    </lineage>
</organism>
<reference evidence="4" key="1">
    <citation type="submission" date="2020-10" db="EMBL/GenBank/DDBJ databases">
        <title>Paenihalocynthiibacter styelae gen. nov., sp. nov., isolated from stalked sea squirt Styela clava.</title>
        <authorList>
            <person name="Kim Y.-O."/>
            <person name="Yoon J.-H."/>
        </authorList>
    </citation>
    <scope>NUCLEOTIDE SEQUENCE</scope>
    <source>
        <strain evidence="4">MYP1-1</strain>
    </source>
</reference>
<comment type="similarity">
    <text evidence="2">Belongs to the virb1 family.</text>
</comment>
<protein>
    <submittedName>
        <fullName evidence="4">Lytic transglycosylase domain-containing protein</fullName>
    </submittedName>
</protein>
<comment type="similarity">
    <text evidence="1">Belongs to the transglycosylase Slt family.</text>
</comment>